<reference evidence="2 3" key="1">
    <citation type="submission" date="2014-03" db="EMBL/GenBank/DDBJ databases">
        <title>Genomics of Bifidobacteria.</title>
        <authorList>
            <person name="Ventura M."/>
            <person name="Milani C."/>
            <person name="Lugli G.A."/>
        </authorList>
    </citation>
    <scope>NUCLEOTIDE SEQUENCE [LARGE SCALE GENOMIC DNA]</scope>
    <source>
        <strain evidence="2 3">DSM 22767</strain>
    </source>
</reference>
<evidence type="ECO:0000256" key="1">
    <source>
        <dbReference type="SAM" id="Phobius"/>
    </source>
</evidence>
<dbReference type="STRING" id="1437606.BBOH_1528"/>
<dbReference type="PROSITE" id="PS51257">
    <property type="entry name" value="PROKAR_LIPOPROTEIN"/>
    <property type="match status" value="1"/>
</dbReference>
<evidence type="ECO:0000313" key="3">
    <source>
        <dbReference type="Proteomes" id="UP000029096"/>
    </source>
</evidence>
<dbReference type="NCBIfam" id="TIGR03816">
    <property type="entry name" value="tadE_like_DECH"/>
    <property type="match status" value="1"/>
</dbReference>
<dbReference type="EMBL" id="JGYP01000005">
    <property type="protein sequence ID" value="KFI44800.1"/>
    <property type="molecule type" value="Genomic_DNA"/>
</dbReference>
<proteinExistence type="predicted"/>
<sequence length="148" mass="14980">MRPRKTAGFAVNVRLGAVGTSASACRCSSLMSRLRGSDEGSGTANGVMLIAVIGVLMSVAAVGGHLMIVSSRAQSAADQAAIAGAEAAWREAPNPCLNSANAALLNAGTVISCTVDDQDVIVKVQVRTSVPIVDGITKRARAGPEDCT</sequence>
<gene>
    <name evidence="2" type="ORF">BBOH_1528</name>
</gene>
<keyword evidence="1" id="KW-0812">Transmembrane</keyword>
<feature type="transmembrane region" description="Helical" evidence="1">
    <location>
        <begin position="47"/>
        <end position="69"/>
    </location>
</feature>
<accession>A0A086ZE50</accession>
<keyword evidence="3" id="KW-1185">Reference proteome</keyword>
<dbReference type="InterPro" id="IPR021202">
    <property type="entry name" value="Rv3654c-like"/>
</dbReference>
<dbReference type="Proteomes" id="UP000029096">
    <property type="component" value="Unassembled WGS sequence"/>
</dbReference>
<organism evidence="2 3">
    <name type="scientific">Bifidobacterium bohemicum DSM 22767</name>
    <dbReference type="NCBI Taxonomy" id="1437606"/>
    <lineage>
        <taxon>Bacteria</taxon>
        <taxon>Bacillati</taxon>
        <taxon>Actinomycetota</taxon>
        <taxon>Actinomycetes</taxon>
        <taxon>Bifidobacteriales</taxon>
        <taxon>Bifidobacteriaceae</taxon>
        <taxon>Bifidobacterium</taxon>
    </lineage>
</organism>
<dbReference type="eggNOG" id="ENOG5033B4F">
    <property type="taxonomic scope" value="Bacteria"/>
</dbReference>
<keyword evidence="1" id="KW-1133">Transmembrane helix</keyword>
<name>A0A086ZE50_9BIFI</name>
<evidence type="ECO:0000313" key="2">
    <source>
        <dbReference type="EMBL" id="KFI44800.1"/>
    </source>
</evidence>
<dbReference type="AlphaFoldDB" id="A0A086ZE50"/>
<protein>
    <submittedName>
        <fullName evidence="2">Uncharacterized protein</fullName>
    </submittedName>
</protein>
<comment type="caution">
    <text evidence="2">The sequence shown here is derived from an EMBL/GenBank/DDBJ whole genome shotgun (WGS) entry which is preliminary data.</text>
</comment>
<keyword evidence="1" id="KW-0472">Membrane</keyword>